<dbReference type="InterPro" id="IPR036812">
    <property type="entry name" value="NAD(P)_OxRdtase_dom_sf"/>
</dbReference>
<feature type="domain" description="NADP-dependent oxidoreductase" evidence="2">
    <location>
        <begin position="18"/>
        <end position="342"/>
    </location>
</feature>
<sequence length="351" mass="39387">MPMKYQQLGTTDIKVSLIGLGTMTWGEQNNERDAHAQLDMALDYGVNLIDTAEMYPIPPSRDTQGATEQMIGNWLSASGKRDQLVLATKVVGPSRTPRRPSYFRDGQAKLDRRNLFQAIEGSLRRLNTDYIDLYQLHWPDRTTNTFGQLGFQTLADEQTVPIEETLEALQALQQSGKIRHFGLSNETPWGMHQYLLQAGRHGLPRPVSIQNPYNLLNRTFEIGLSEFSLRERVGLLAYSPLAFGLLTGKYDHDPLPAHARLTLYSRFARYLDPRARAASSRYSALAREHGLSPAQLAQAFVNSRPFVSSNLIGATSLAQLQENLESISLELSDELLQAIEAIHLERPNPCI</sequence>
<evidence type="ECO:0000259" key="2">
    <source>
        <dbReference type="Pfam" id="PF00248"/>
    </source>
</evidence>
<dbReference type="Pfam" id="PF00248">
    <property type="entry name" value="Aldo_ket_red"/>
    <property type="match status" value="1"/>
</dbReference>
<dbReference type="InterPro" id="IPR023210">
    <property type="entry name" value="NADP_OxRdtase_dom"/>
</dbReference>
<dbReference type="Proteomes" id="UP001500795">
    <property type="component" value="Unassembled WGS sequence"/>
</dbReference>
<proteinExistence type="predicted"/>
<protein>
    <submittedName>
        <fullName evidence="3">NADP(H)-dependent aldo-keto reductase</fullName>
    </submittedName>
</protein>
<dbReference type="NCBIfam" id="NF007912">
    <property type="entry name" value="PRK10625.1"/>
    <property type="match status" value="1"/>
</dbReference>
<dbReference type="PANTHER" id="PTHR43364:SF4">
    <property type="entry name" value="NAD(P)-LINKED OXIDOREDUCTASE SUPERFAMILY PROTEIN"/>
    <property type="match status" value="1"/>
</dbReference>
<dbReference type="InterPro" id="IPR050523">
    <property type="entry name" value="AKR_Detox_Biosynth"/>
</dbReference>
<gene>
    <name evidence="3" type="ORF">GCM10022394_02580</name>
</gene>
<keyword evidence="1" id="KW-0560">Oxidoreductase</keyword>
<evidence type="ECO:0000256" key="1">
    <source>
        <dbReference type="ARBA" id="ARBA00023002"/>
    </source>
</evidence>
<comment type="caution">
    <text evidence="3">The sequence shown here is derived from an EMBL/GenBank/DDBJ whole genome shotgun (WGS) entry which is preliminary data.</text>
</comment>
<accession>A0ABP6V525</accession>
<name>A0ABP6V525_9GAMM</name>
<evidence type="ECO:0000313" key="4">
    <source>
        <dbReference type="Proteomes" id="UP001500795"/>
    </source>
</evidence>
<dbReference type="EMBL" id="BAABCX010000001">
    <property type="protein sequence ID" value="GAA3526928.1"/>
    <property type="molecule type" value="Genomic_DNA"/>
</dbReference>
<dbReference type="PANTHER" id="PTHR43364">
    <property type="entry name" value="NADH-SPECIFIC METHYLGLYOXAL REDUCTASE-RELATED"/>
    <property type="match status" value="1"/>
</dbReference>
<organism evidence="3 4">
    <name type="scientific">Zobellella aerophila</name>
    <dbReference type="NCBI Taxonomy" id="870480"/>
    <lineage>
        <taxon>Bacteria</taxon>
        <taxon>Pseudomonadati</taxon>
        <taxon>Pseudomonadota</taxon>
        <taxon>Gammaproteobacteria</taxon>
        <taxon>Aeromonadales</taxon>
        <taxon>Aeromonadaceae</taxon>
        <taxon>Zobellella</taxon>
    </lineage>
</organism>
<dbReference type="CDD" id="cd19094">
    <property type="entry name" value="AKR_Tas-like"/>
    <property type="match status" value="1"/>
</dbReference>
<reference evidence="4" key="1">
    <citation type="journal article" date="2019" name="Int. J. Syst. Evol. Microbiol.">
        <title>The Global Catalogue of Microorganisms (GCM) 10K type strain sequencing project: providing services to taxonomists for standard genome sequencing and annotation.</title>
        <authorList>
            <consortium name="The Broad Institute Genomics Platform"/>
            <consortium name="The Broad Institute Genome Sequencing Center for Infectious Disease"/>
            <person name="Wu L."/>
            <person name="Ma J."/>
        </authorList>
    </citation>
    <scope>NUCLEOTIDE SEQUENCE [LARGE SCALE GENOMIC DNA]</scope>
    <source>
        <strain evidence="4">JCM 17110</strain>
    </source>
</reference>
<dbReference type="SUPFAM" id="SSF51430">
    <property type="entry name" value="NAD(P)-linked oxidoreductase"/>
    <property type="match status" value="1"/>
</dbReference>
<keyword evidence="4" id="KW-1185">Reference proteome</keyword>
<evidence type="ECO:0000313" key="3">
    <source>
        <dbReference type="EMBL" id="GAA3526928.1"/>
    </source>
</evidence>
<dbReference type="Gene3D" id="3.20.20.100">
    <property type="entry name" value="NADP-dependent oxidoreductase domain"/>
    <property type="match status" value="1"/>
</dbReference>